<name>A0A3P3QGV7_9GAMM</name>
<organism evidence="2 3">
    <name type="scientific">Rheinheimera mesophila</name>
    <dbReference type="NCBI Taxonomy" id="1547515"/>
    <lineage>
        <taxon>Bacteria</taxon>
        <taxon>Pseudomonadati</taxon>
        <taxon>Pseudomonadota</taxon>
        <taxon>Gammaproteobacteria</taxon>
        <taxon>Chromatiales</taxon>
        <taxon>Chromatiaceae</taxon>
        <taxon>Rheinheimera</taxon>
    </lineage>
</organism>
<proteinExistence type="predicted"/>
<comment type="caution">
    <text evidence="2">The sequence shown here is derived from an EMBL/GenBank/DDBJ whole genome shotgun (WGS) entry which is preliminary data.</text>
</comment>
<dbReference type="RefSeq" id="WP_046519759.1">
    <property type="nucleotide sequence ID" value="NZ_LAVS01000017.1"/>
</dbReference>
<dbReference type="AlphaFoldDB" id="A0A3P3QGV7"/>
<evidence type="ECO:0008006" key="4">
    <source>
        <dbReference type="Google" id="ProtNLM"/>
    </source>
</evidence>
<dbReference type="EMBL" id="RRCF01000003">
    <property type="protein sequence ID" value="RRJ20406.1"/>
    <property type="molecule type" value="Genomic_DNA"/>
</dbReference>
<reference evidence="2 3" key="1">
    <citation type="submission" date="2018-11" db="EMBL/GenBank/DDBJ databases">
        <title>Draft genome analysis of Rheinheimera mesophila isolated from an industrial waste site.</title>
        <authorList>
            <person name="Yu Q."/>
            <person name="Qi Y."/>
            <person name="Zhang H."/>
            <person name="Lu Y."/>
            <person name="Pu J."/>
        </authorList>
    </citation>
    <scope>NUCLEOTIDE SEQUENCE [LARGE SCALE GENOMIC DNA]</scope>
    <source>
        <strain evidence="2 3">IITR13</strain>
    </source>
</reference>
<feature type="chain" id="PRO_5018739991" description="DUF3471 domain-containing protein" evidence="1">
    <location>
        <begin position="24"/>
        <end position="242"/>
    </location>
</feature>
<feature type="signal peptide" evidence="1">
    <location>
        <begin position="1"/>
        <end position="23"/>
    </location>
</feature>
<dbReference type="OrthoDB" id="1349101at2"/>
<evidence type="ECO:0000313" key="2">
    <source>
        <dbReference type="EMBL" id="RRJ20406.1"/>
    </source>
</evidence>
<dbReference type="Proteomes" id="UP000276260">
    <property type="component" value="Unassembled WGS sequence"/>
</dbReference>
<evidence type="ECO:0000313" key="3">
    <source>
        <dbReference type="Proteomes" id="UP000276260"/>
    </source>
</evidence>
<sequence>MMQQSNKIFNQTNLNLLFITALAALTMKTQWLPSDSATVRELNVQRINVMEPSGHPRLVIANTGHAPKAIKEGKEFFDPGPRPGMIFYNDEGTENGGFVFRGFEKDGKVEHGLHLSFDRYNQDQSLALQHIEQDGMLISGLNVVDRPQYPIDDYMRLMLAAEKGDAKAQARIKELEQQYPDIHGYRRAFYGTLNKKAMLQLNDPQGNKRIEMAVGKDGKPQLVFYAEDGSELMRLPEAVQVK</sequence>
<evidence type="ECO:0000256" key="1">
    <source>
        <dbReference type="SAM" id="SignalP"/>
    </source>
</evidence>
<keyword evidence="3" id="KW-1185">Reference proteome</keyword>
<keyword evidence="1" id="KW-0732">Signal</keyword>
<accession>A0A3P3QGV7</accession>
<gene>
    <name evidence="2" type="ORF">EIK76_12870</name>
</gene>
<protein>
    <recommendedName>
        <fullName evidence="4">DUF3471 domain-containing protein</fullName>
    </recommendedName>
</protein>